<evidence type="ECO:0000313" key="1">
    <source>
        <dbReference type="EMBL" id="SIT76881.1"/>
    </source>
</evidence>
<reference evidence="2" key="1">
    <citation type="submission" date="2017-01" db="EMBL/GenBank/DDBJ databases">
        <authorList>
            <person name="Varghese N."/>
            <person name="Submissions S."/>
        </authorList>
    </citation>
    <scope>NUCLEOTIDE SEQUENCE [LARGE SCALE GENOMIC DNA]</scope>
    <source>
        <strain evidence="2">DSM 29591</strain>
    </source>
</reference>
<keyword evidence="2" id="KW-1185">Reference proteome</keyword>
<dbReference type="AlphaFoldDB" id="A0A1R3WFB2"/>
<protein>
    <recommendedName>
        <fullName evidence="3">DUF1127 domain-containing protein</fullName>
    </recommendedName>
</protein>
<accession>A0A1R3WFB2</accession>
<dbReference type="Proteomes" id="UP000186997">
    <property type="component" value="Unassembled WGS sequence"/>
</dbReference>
<dbReference type="EMBL" id="FTPR01000001">
    <property type="protein sequence ID" value="SIT76881.1"/>
    <property type="molecule type" value="Genomic_DNA"/>
</dbReference>
<organism evidence="1 2">
    <name type="scientific">Yoonia rosea</name>
    <dbReference type="NCBI Taxonomy" id="287098"/>
    <lineage>
        <taxon>Bacteria</taxon>
        <taxon>Pseudomonadati</taxon>
        <taxon>Pseudomonadota</taxon>
        <taxon>Alphaproteobacteria</taxon>
        <taxon>Rhodobacterales</taxon>
        <taxon>Paracoccaceae</taxon>
        <taxon>Yoonia</taxon>
    </lineage>
</organism>
<evidence type="ECO:0008006" key="3">
    <source>
        <dbReference type="Google" id="ProtNLM"/>
    </source>
</evidence>
<dbReference type="RefSeq" id="WP_165689279.1">
    <property type="nucleotide sequence ID" value="NZ_FTPR01000001.1"/>
</dbReference>
<evidence type="ECO:0000313" key="2">
    <source>
        <dbReference type="Proteomes" id="UP000186997"/>
    </source>
</evidence>
<name>A0A1R3WFB2_9RHOB</name>
<sequence>MTVLNIVRTAVRKRVAYSRLKHELASMPLETAIDLGMFREDAAKIAAKRIYG</sequence>
<gene>
    <name evidence="1" type="ORF">SAMN05421665_0455</name>
</gene>
<proteinExistence type="predicted"/>